<evidence type="ECO:0000313" key="2">
    <source>
        <dbReference type="EMBL" id="MPN56824.1"/>
    </source>
</evidence>
<proteinExistence type="predicted"/>
<dbReference type="EMBL" id="VSSQ01127623">
    <property type="protein sequence ID" value="MPN56824.1"/>
    <property type="molecule type" value="Genomic_DNA"/>
</dbReference>
<feature type="region of interest" description="Disordered" evidence="1">
    <location>
        <begin position="110"/>
        <end position="142"/>
    </location>
</feature>
<comment type="caution">
    <text evidence="2">The sequence shown here is derived from an EMBL/GenBank/DDBJ whole genome shotgun (WGS) entry which is preliminary data.</text>
</comment>
<feature type="region of interest" description="Disordered" evidence="1">
    <location>
        <begin position="1"/>
        <end position="50"/>
    </location>
</feature>
<feature type="compositionally biased region" description="Basic and acidic residues" evidence="1">
    <location>
        <begin position="1"/>
        <end position="17"/>
    </location>
</feature>
<feature type="compositionally biased region" description="Basic and acidic residues" evidence="1">
    <location>
        <begin position="133"/>
        <end position="142"/>
    </location>
</feature>
<organism evidence="2">
    <name type="scientific">bioreactor metagenome</name>
    <dbReference type="NCBI Taxonomy" id="1076179"/>
    <lineage>
        <taxon>unclassified sequences</taxon>
        <taxon>metagenomes</taxon>
        <taxon>ecological metagenomes</taxon>
    </lineage>
</organism>
<accession>A0A645J8M9</accession>
<gene>
    <name evidence="2" type="ORF">SDC9_204517</name>
</gene>
<feature type="compositionally biased region" description="Low complexity" evidence="1">
    <location>
        <begin position="111"/>
        <end position="124"/>
    </location>
</feature>
<sequence length="142" mass="15688">MVQKAEKQAVRHIDREHAKGKRKAPARVSASQREAAELEARAGRKHVNPAHDNIIAQRKSVQHDFGTVARALATGDQDDKRLAVEVVQFVKQMPPIKTRHAEQVEALQRATVQQGGQGVEQTQQPGKPSPEQGRAEDKGRGR</sequence>
<dbReference type="AlphaFoldDB" id="A0A645J8M9"/>
<name>A0A645J8M9_9ZZZZ</name>
<protein>
    <submittedName>
        <fullName evidence="2">Uncharacterized protein</fullName>
    </submittedName>
</protein>
<evidence type="ECO:0000256" key="1">
    <source>
        <dbReference type="SAM" id="MobiDB-lite"/>
    </source>
</evidence>
<reference evidence="2" key="1">
    <citation type="submission" date="2019-08" db="EMBL/GenBank/DDBJ databases">
        <authorList>
            <person name="Kucharzyk K."/>
            <person name="Murdoch R.W."/>
            <person name="Higgins S."/>
            <person name="Loffler F."/>
        </authorList>
    </citation>
    <scope>NUCLEOTIDE SEQUENCE</scope>
</reference>